<dbReference type="GO" id="GO:0005524">
    <property type="term" value="F:ATP binding"/>
    <property type="evidence" value="ECO:0007669"/>
    <property type="project" value="UniProtKB-KW"/>
</dbReference>
<dbReference type="Pfam" id="PF00005">
    <property type="entry name" value="ABC_tran"/>
    <property type="match status" value="1"/>
</dbReference>
<accession>A0ABU7V5W2</accession>
<keyword evidence="3" id="KW-0762">Sugar transport</keyword>
<sequence length="371" mass="38810">MGALRTADQQKVEIMRALARGASVIIMDEPTAALSGADADLLHAVVRQLAASGHTVVLISHFLSEVLELADDITVLRDGRLIRTGAAADETEASLIEAMLGRTLGAVFPEQPPAPTTGDPVLTVTDLVAPGVRGVSFSVRPGEIVGLAGLVGAGRSEIVHAIFGAAGRHGGSVELMEPGRGDGEKRTPVGASVPAALNAGLFLIPESRKDQGLVLGRSIRDNVTLSNLAAFARAGWVRTRAERVDAKAMLDRVTVAGDDRRSVSSLSGGNQQKVLFARALQRPRTVLIADEPTRGVDVGSRRAIYDLIVAEASRGIGVIVVSSDVEEVLGLAHRILVIRSGRIVAELSGDDRTEENVLTAAFADPIMSGKS</sequence>
<dbReference type="EMBL" id="JAZHOV010000004">
    <property type="protein sequence ID" value="MEF2255076.1"/>
    <property type="molecule type" value="Genomic_DNA"/>
</dbReference>
<dbReference type="PROSITE" id="PS50893">
    <property type="entry name" value="ABC_TRANSPORTER_2"/>
    <property type="match status" value="1"/>
</dbReference>
<keyword evidence="5" id="KW-0547">Nucleotide-binding</keyword>
<keyword evidence="2" id="KW-1003">Cell membrane</keyword>
<protein>
    <submittedName>
        <fullName evidence="10">Sugar ABC transporter ATP-binding protein</fullName>
    </submittedName>
</protein>
<evidence type="ECO:0000256" key="2">
    <source>
        <dbReference type="ARBA" id="ARBA00022475"/>
    </source>
</evidence>
<keyword evidence="6 10" id="KW-0067">ATP-binding</keyword>
<reference evidence="10 11" key="1">
    <citation type="submission" date="2024-01" db="EMBL/GenBank/DDBJ databases">
        <title>the genome sequence of strain Microbacterium schleiferi NBRC 15075.</title>
        <authorList>
            <person name="Ding Y."/>
            <person name="Zhang G."/>
        </authorList>
    </citation>
    <scope>NUCLEOTIDE SEQUENCE [LARGE SCALE GENOMIC DNA]</scope>
    <source>
        <strain evidence="10 11">NBRC 15075</strain>
    </source>
</reference>
<dbReference type="InterPro" id="IPR050107">
    <property type="entry name" value="ABC_carbohydrate_import_ATPase"/>
</dbReference>
<comment type="caution">
    <text evidence="10">The sequence shown here is derived from an EMBL/GenBank/DDBJ whole genome shotgun (WGS) entry which is preliminary data.</text>
</comment>
<dbReference type="InterPro" id="IPR017871">
    <property type="entry name" value="ABC_transporter-like_CS"/>
</dbReference>
<dbReference type="PANTHER" id="PTHR43790:SF3">
    <property type="entry name" value="D-ALLOSE IMPORT ATP-BINDING PROTEIN ALSA-RELATED"/>
    <property type="match status" value="1"/>
</dbReference>
<organism evidence="10 11">
    <name type="scientific">Microbacterium schleiferi</name>
    <dbReference type="NCBI Taxonomy" id="69362"/>
    <lineage>
        <taxon>Bacteria</taxon>
        <taxon>Bacillati</taxon>
        <taxon>Actinomycetota</taxon>
        <taxon>Actinomycetes</taxon>
        <taxon>Micrococcales</taxon>
        <taxon>Microbacteriaceae</taxon>
        <taxon>Microbacterium</taxon>
    </lineage>
</organism>
<keyword evidence="7" id="KW-1278">Translocase</keyword>
<evidence type="ECO:0000256" key="1">
    <source>
        <dbReference type="ARBA" id="ARBA00022448"/>
    </source>
</evidence>
<dbReference type="Proteomes" id="UP001351900">
    <property type="component" value="Unassembled WGS sequence"/>
</dbReference>
<keyword evidence="4" id="KW-0677">Repeat</keyword>
<name>A0ABU7V5W2_9MICO</name>
<evidence type="ECO:0000256" key="3">
    <source>
        <dbReference type="ARBA" id="ARBA00022597"/>
    </source>
</evidence>
<evidence type="ECO:0000313" key="10">
    <source>
        <dbReference type="EMBL" id="MEF2255076.1"/>
    </source>
</evidence>
<dbReference type="InterPro" id="IPR027417">
    <property type="entry name" value="P-loop_NTPase"/>
</dbReference>
<dbReference type="CDD" id="cd03215">
    <property type="entry name" value="ABC_Carb_Monos_II"/>
    <property type="match status" value="1"/>
</dbReference>
<dbReference type="SUPFAM" id="SSF52540">
    <property type="entry name" value="P-loop containing nucleoside triphosphate hydrolases"/>
    <property type="match status" value="2"/>
</dbReference>
<proteinExistence type="predicted"/>
<dbReference type="SMART" id="SM00382">
    <property type="entry name" value="AAA"/>
    <property type="match status" value="1"/>
</dbReference>
<dbReference type="PANTHER" id="PTHR43790">
    <property type="entry name" value="CARBOHYDRATE TRANSPORT ATP-BINDING PROTEIN MG119-RELATED"/>
    <property type="match status" value="1"/>
</dbReference>
<keyword evidence="8" id="KW-0472">Membrane</keyword>
<evidence type="ECO:0000256" key="7">
    <source>
        <dbReference type="ARBA" id="ARBA00022967"/>
    </source>
</evidence>
<gene>
    <name evidence="10" type="ORF">V2V91_07995</name>
</gene>
<feature type="domain" description="ABC transporter" evidence="9">
    <location>
        <begin position="116"/>
        <end position="365"/>
    </location>
</feature>
<dbReference type="RefSeq" id="WP_331791446.1">
    <property type="nucleotide sequence ID" value="NZ_BAAAUO010000012.1"/>
</dbReference>
<dbReference type="InterPro" id="IPR003593">
    <property type="entry name" value="AAA+_ATPase"/>
</dbReference>
<evidence type="ECO:0000256" key="4">
    <source>
        <dbReference type="ARBA" id="ARBA00022737"/>
    </source>
</evidence>
<evidence type="ECO:0000256" key="6">
    <source>
        <dbReference type="ARBA" id="ARBA00022840"/>
    </source>
</evidence>
<dbReference type="InterPro" id="IPR003439">
    <property type="entry name" value="ABC_transporter-like_ATP-bd"/>
</dbReference>
<evidence type="ECO:0000256" key="5">
    <source>
        <dbReference type="ARBA" id="ARBA00022741"/>
    </source>
</evidence>
<dbReference type="Gene3D" id="3.40.50.300">
    <property type="entry name" value="P-loop containing nucleotide triphosphate hydrolases"/>
    <property type="match status" value="2"/>
</dbReference>
<dbReference type="PROSITE" id="PS00211">
    <property type="entry name" value="ABC_TRANSPORTER_1"/>
    <property type="match status" value="1"/>
</dbReference>
<evidence type="ECO:0000256" key="8">
    <source>
        <dbReference type="ARBA" id="ARBA00023136"/>
    </source>
</evidence>
<evidence type="ECO:0000313" key="11">
    <source>
        <dbReference type="Proteomes" id="UP001351900"/>
    </source>
</evidence>
<keyword evidence="11" id="KW-1185">Reference proteome</keyword>
<keyword evidence="1" id="KW-0813">Transport</keyword>
<evidence type="ECO:0000259" key="9">
    <source>
        <dbReference type="PROSITE" id="PS50893"/>
    </source>
</evidence>